<organism evidence="1 2">
    <name type="scientific">Roridomyces roridus</name>
    <dbReference type="NCBI Taxonomy" id="1738132"/>
    <lineage>
        <taxon>Eukaryota</taxon>
        <taxon>Fungi</taxon>
        <taxon>Dikarya</taxon>
        <taxon>Basidiomycota</taxon>
        <taxon>Agaricomycotina</taxon>
        <taxon>Agaricomycetes</taxon>
        <taxon>Agaricomycetidae</taxon>
        <taxon>Agaricales</taxon>
        <taxon>Marasmiineae</taxon>
        <taxon>Mycenaceae</taxon>
        <taxon>Roridomyces</taxon>
    </lineage>
</organism>
<proteinExistence type="predicted"/>
<keyword evidence="2" id="KW-1185">Reference proteome</keyword>
<gene>
    <name evidence="1" type="ORF">FB45DRAFT_1029157</name>
</gene>
<dbReference type="EMBL" id="JARKIF010000010">
    <property type="protein sequence ID" value="KAJ7629112.1"/>
    <property type="molecule type" value="Genomic_DNA"/>
</dbReference>
<accession>A0AAD7BSA3</accession>
<name>A0AAD7BSA3_9AGAR</name>
<dbReference type="Proteomes" id="UP001221142">
    <property type="component" value="Unassembled WGS sequence"/>
</dbReference>
<evidence type="ECO:0000313" key="2">
    <source>
        <dbReference type="Proteomes" id="UP001221142"/>
    </source>
</evidence>
<comment type="caution">
    <text evidence="1">The sequence shown here is derived from an EMBL/GenBank/DDBJ whole genome shotgun (WGS) entry which is preliminary data.</text>
</comment>
<protein>
    <submittedName>
        <fullName evidence="1">Uncharacterized protein</fullName>
    </submittedName>
</protein>
<reference evidence="1" key="1">
    <citation type="submission" date="2023-03" db="EMBL/GenBank/DDBJ databases">
        <title>Massive genome expansion in bonnet fungi (Mycena s.s.) driven by repeated elements and novel gene families across ecological guilds.</title>
        <authorList>
            <consortium name="Lawrence Berkeley National Laboratory"/>
            <person name="Harder C.B."/>
            <person name="Miyauchi S."/>
            <person name="Viragh M."/>
            <person name="Kuo A."/>
            <person name="Thoen E."/>
            <person name="Andreopoulos B."/>
            <person name="Lu D."/>
            <person name="Skrede I."/>
            <person name="Drula E."/>
            <person name="Henrissat B."/>
            <person name="Morin E."/>
            <person name="Kohler A."/>
            <person name="Barry K."/>
            <person name="LaButti K."/>
            <person name="Morin E."/>
            <person name="Salamov A."/>
            <person name="Lipzen A."/>
            <person name="Mereny Z."/>
            <person name="Hegedus B."/>
            <person name="Baldrian P."/>
            <person name="Stursova M."/>
            <person name="Weitz H."/>
            <person name="Taylor A."/>
            <person name="Grigoriev I.V."/>
            <person name="Nagy L.G."/>
            <person name="Martin F."/>
            <person name="Kauserud H."/>
        </authorList>
    </citation>
    <scope>NUCLEOTIDE SEQUENCE</scope>
    <source>
        <strain evidence="1">9284</strain>
    </source>
</reference>
<sequence>MDFEEYVDQEKGQDEEGVWTWSTLFAEEGQQNEKRDKVLRELRDGGLGHSSVVARGLHFILGNLRESTNTQSLASNAIEDLTKDGSIPTRNAG</sequence>
<dbReference type="AlphaFoldDB" id="A0AAD7BSA3"/>
<evidence type="ECO:0000313" key="1">
    <source>
        <dbReference type="EMBL" id="KAJ7629112.1"/>
    </source>
</evidence>